<feature type="transmembrane region" description="Helical" evidence="2">
    <location>
        <begin position="44"/>
        <end position="65"/>
    </location>
</feature>
<feature type="domain" description="DUF58" evidence="3">
    <location>
        <begin position="217"/>
        <end position="267"/>
    </location>
</feature>
<dbReference type="Pfam" id="PF01882">
    <property type="entry name" value="DUF58"/>
    <property type="match status" value="1"/>
</dbReference>
<keyword evidence="5" id="KW-1185">Reference proteome</keyword>
<dbReference type="Proteomes" id="UP001501803">
    <property type="component" value="Unassembled WGS sequence"/>
</dbReference>
<evidence type="ECO:0000313" key="4">
    <source>
        <dbReference type="EMBL" id="GAA3869733.1"/>
    </source>
</evidence>
<keyword evidence="2" id="KW-1133">Transmembrane helix</keyword>
<keyword evidence="2" id="KW-0812">Transmembrane</keyword>
<comment type="caution">
    <text evidence="4">The sequence shown here is derived from an EMBL/GenBank/DDBJ whole genome shotgun (WGS) entry which is preliminary data.</text>
</comment>
<gene>
    <name evidence="4" type="ORF">GCM10022381_11250</name>
</gene>
<dbReference type="RefSeq" id="WP_345063230.1">
    <property type="nucleotide sequence ID" value="NZ_BAABCN010000002.1"/>
</dbReference>
<dbReference type="PANTHER" id="PTHR34351">
    <property type="entry name" value="SLR1927 PROTEIN-RELATED"/>
    <property type="match status" value="1"/>
</dbReference>
<evidence type="ECO:0000313" key="5">
    <source>
        <dbReference type="Proteomes" id="UP001501803"/>
    </source>
</evidence>
<evidence type="ECO:0000256" key="2">
    <source>
        <dbReference type="SAM" id="Phobius"/>
    </source>
</evidence>
<name>A0ABP7KAW0_9MICO</name>
<dbReference type="InterPro" id="IPR002881">
    <property type="entry name" value="DUF58"/>
</dbReference>
<keyword evidence="2" id="KW-0472">Membrane</keyword>
<evidence type="ECO:0000256" key="1">
    <source>
        <dbReference type="SAM" id="MobiDB-lite"/>
    </source>
</evidence>
<proteinExistence type="predicted"/>
<evidence type="ECO:0000259" key="3">
    <source>
        <dbReference type="Pfam" id="PF01882"/>
    </source>
</evidence>
<feature type="region of interest" description="Disordered" evidence="1">
    <location>
        <begin position="310"/>
        <end position="329"/>
    </location>
</feature>
<accession>A0ABP7KAW0</accession>
<sequence>MSPRRRPAVPVWFPRLTLRGRIFLIVGAAVLAVAILLAREDLLFIGSALIVVPVVAAVAVGAQPVRVQVARAFRPPVVGAGYPVTVSVRVQNLSTGPLSGIHWTELTSAGLIGPESAVLPGLRGVLGGGPLRPQAVTVDYTLIPDERGVYDIGPLVLTRFDPFGLAFCRRISGSAHDLVVTPHVSWLPGTGLSVVGGDGANHELQRHHNPHADELIAREYRPGDPMRRVNWPATARRGEIMVRQEEQRSNPSVRLVLDTTESSASATSSKGFELMNPADAAFELGIELLASIGVHLLEAGYRLEVIELGPSQLTPDGPGTDATSRRGDVPATYTGLQGDRGLLEGLAGIVPVAASGHDAPAAARRTESSADRGVEPTFAILSAVDNQDVHTLDTLRAHADPAIAFVLDTVAEEMVDRLADSGWRCLAVHSEADFARAWEQAMSVRRVEK</sequence>
<dbReference type="EMBL" id="BAABCN010000002">
    <property type="protein sequence ID" value="GAA3869733.1"/>
    <property type="molecule type" value="Genomic_DNA"/>
</dbReference>
<feature type="transmembrane region" description="Helical" evidence="2">
    <location>
        <begin position="21"/>
        <end position="38"/>
    </location>
</feature>
<reference evidence="5" key="1">
    <citation type="journal article" date="2019" name="Int. J. Syst. Evol. Microbiol.">
        <title>The Global Catalogue of Microorganisms (GCM) 10K type strain sequencing project: providing services to taxonomists for standard genome sequencing and annotation.</title>
        <authorList>
            <consortium name="The Broad Institute Genomics Platform"/>
            <consortium name="The Broad Institute Genome Sequencing Center for Infectious Disease"/>
            <person name="Wu L."/>
            <person name="Ma J."/>
        </authorList>
    </citation>
    <scope>NUCLEOTIDE SEQUENCE [LARGE SCALE GENOMIC DNA]</scope>
    <source>
        <strain evidence="5">JCM 17021</strain>
    </source>
</reference>
<organism evidence="4 5">
    <name type="scientific">Leifsonia kafniensis</name>
    <dbReference type="NCBI Taxonomy" id="475957"/>
    <lineage>
        <taxon>Bacteria</taxon>
        <taxon>Bacillati</taxon>
        <taxon>Actinomycetota</taxon>
        <taxon>Actinomycetes</taxon>
        <taxon>Micrococcales</taxon>
        <taxon>Microbacteriaceae</taxon>
        <taxon>Leifsonia</taxon>
    </lineage>
</organism>
<protein>
    <submittedName>
        <fullName evidence="4">DUF58 domain-containing protein</fullName>
    </submittedName>
</protein>
<dbReference type="PANTHER" id="PTHR34351:SF1">
    <property type="entry name" value="SLR1927 PROTEIN"/>
    <property type="match status" value="1"/>
</dbReference>